<dbReference type="InterPro" id="IPR050446">
    <property type="entry name" value="FAD-oxidoreductase/Apoptosis"/>
</dbReference>
<gene>
    <name evidence="7" type="primary">camA</name>
    <name evidence="7" type="ORF">PS928_04318</name>
</gene>
<dbReference type="EMBL" id="CABVJF010000017">
    <property type="protein sequence ID" value="VVQ15858.1"/>
    <property type="molecule type" value="Genomic_DNA"/>
</dbReference>
<evidence type="ECO:0000256" key="1">
    <source>
        <dbReference type="ARBA" id="ARBA00001974"/>
    </source>
</evidence>
<evidence type="ECO:0000256" key="2">
    <source>
        <dbReference type="ARBA" id="ARBA00022630"/>
    </source>
</evidence>
<organism evidence="7 8">
    <name type="scientific">Pseudomonas fluorescens</name>
    <dbReference type="NCBI Taxonomy" id="294"/>
    <lineage>
        <taxon>Bacteria</taxon>
        <taxon>Pseudomonadati</taxon>
        <taxon>Pseudomonadota</taxon>
        <taxon>Gammaproteobacteria</taxon>
        <taxon>Pseudomonadales</taxon>
        <taxon>Pseudomonadaceae</taxon>
        <taxon>Pseudomonas</taxon>
    </lineage>
</organism>
<dbReference type="Proteomes" id="UP000381378">
    <property type="component" value="Unassembled WGS sequence"/>
</dbReference>
<dbReference type="PRINTS" id="PR00411">
    <property type="entry name" value="PNDRDTASEI"/>
</dbReference>
<dbReference type="PANTHER" id="PTHR43557">
    <property type="entry name" value="APOPTOSIS-INDUCING FACTOR 1"/>
    <property type="match status" value="1"/>
</dbReference>
<dbReference type="RefSeq" id="WP_150787231.1">
    <property type="nucleotide sequence ID" value="NZ_CABVJF010000017.1"/>
</dbReference>
<dbReference type="Pfam" id="PF07992">
    <property type="entry name" value="Pyr_redox_2"/>
    <property type="match status" value="1"/>
</dbReference>
<dbReference type="InterPro" id="IPR028202">
    <property type="entry name" value="Reductase_C"/>
</dbReference>
<dbReference type="Pfam" id="PF14759">
    <property type="entry name" value="Reductase_C"/>
    <property type="match status" value="1"/>
</dbReference>
<evidence type="ECO:0000259" key="5">
    <source>
        <dbReference type="Pfam" id="PF07992"/>
    </source>
</evidence>
<evidence type="ECO:0000313" key="8">
    <source>
        <dbReference type="Proteomes" id="UP000381378"/>
    </source>
</evidence>
<dbReference type="PANTHER" id="PTHR43557:SF2">
    <property type="entry name" value="RIESKE DOMAIN-CONTAINING PROTEIN-RELATED"/>
    <property type="match status" value="1"/>
</dbReference>
<dbReference type="EC" id="1.18.1.5" evidence="7"/>
<dbReference type="InterPro" id="IPR016156">
    <property type="entry name" value="FAD/NAD-linked_Rdtase_dimer_sf"/>
</dbReference>
<evidence type="ECO:0000256" key="4">
    <source>
        <dbReference type="ARBA" id="ARBA00023002"/>
    </source>
</evidence>
<sequence length="406" mass="43394">MHQTCIIIGASHAAAQLAPSLRQEGWEGDIIVIGDEETVPYHRPPLSKTYLLAEKSVDDLLIRPAAIYTKNAISFKLGQRVSAVDPVGKTVTLDGGETLGYDKLAICTGARVRKVSLPGSDLPGVHYLRTLKDVDGIRERTGPDKHAVIVGGGYIGLETAAALRKIGMQVTVLEMAPRVLARVTAPEVSAFFQRIHAAEGVTIRTGTLVSGFEGGTQVTSVLCSDGSRLPADLVIVGIGVIPNTELATAAGLAVDNGILVDELAHTSDPHIVAAGDCTNHPSELYGRLRLESVPNASEQAKTAAATICGKCKPYQALPWFWSDQYDLKLQIAGLNRGYDQVVIRGDINHSRSFAVFYLQAGKVIAADCINRPQEFMLSKRLIASGTVVNIEQLADDDIEVKALMPA</sequence>
<dbReference type="GO" id="GO:0016651">
    <property type="term" value="F:oxidoreductase activity, acting on NAD(P)H"/>
    <property type="evidence" value="ECO:0007669"/>
    <property type="project" value="TreeGrafter"/>
</dbReference>
<dbReference type="GO" id="GO:0005737">
    <property type="term" value="C:cytoplasm"/>
    <property type="evidence" value="ECO:0007669"/>
    <property type="project" value="TreeGrafter"/>
</dbReference>
<dbReference type="OrthoDB" id="9800167at2"/>
<dbReference type="Gene3D" id="3.30.390.30">
    <property type="match status" value="1"/>
</dbReference>
<evidence type="ECO:0000313" key="7">
    <source>
        <dbReference type="EMBL" id="VVQ15858.1"/>
    </source>
</evidence>
<keyword evidence="4 7" id="KW-0560">Oxidoreductase</keyword>
<name>A0A5E7V2N0_PSEFL</name>
<evidence type="ECO:0000256" key="3">
    <source>
        <dbReference type="ARBA" id="ARBA00022827"/>
    </source>
</evidence>
<reference evidence="7 8" key="1">
    <citation type="submission" date="2019-09" db="EMBL/GenBank/DDBJ databases">
        <authorList>
            <person name="Chandra G."/>
            <person name="Truman W A."/>
        </authorList>
    </citation>
    <scope>NUCLEOTIDE SEQUENCE [LARGE SCALE GENOMIC DNA]</scope>
    <source>
        <strain evidence="7">PS928</strain>
    </source>
</reference>
<feature type="domain" description="Reductase C-terminal" evidence="6">
    <location>
        <begin position="319"/>
        <end position="404"/>
    </location>
</feature>
<comment type="cofactor">
    <cofactor evidence="1">
        <name>FAD</name>
        <dbReference type="ChEBI" id="CHEBI:57692"/>
    </cofactor>
</comment>
<feature type="domain" description="FAD/NAD(P)-binding" evidence="5">
    <location>
        <begin position="5"/>
        <end position="300"/>
    </location>
</feature>
<evidence type="ECO:0000259" key="6">
    <source>
        <dbReference type="Pfam" id="PF14759"/>
    </source>
</evidence>
<accession>A0A5E7V2N0</accession>
<dbReference type="SUPFAM" id="SSF55424">
    <property type="entry name" value="FAD/NAD-linked reductases, dimerisation (C-terminal) domain"/>
    <property type="match status" value="1"/>
</dbReference>
<dbReference type="AlphaFoldDB" id="A0A5E7V2N0"/>
<dbReference type="InterPro" id="IPR023753">
    <property type="entry name" value="FAD/NAD-binding_dom"/>
</dbReference>
<dbReference type="PRINTS" id="PR00368">
    <property type="entry name" value="FADPNR"/>
</dbReference>
<dbReference type="SUPFAM" id="SSF51905">
    <property type="entry name" value="FAD/NAD(P)-binding domain"/>
    <property type="match status" value="2"/>
</dbReference>
<proteinExistence type="predicted"/>
<keyword evidence="2" id="KW-0285">Flavoprotein</keyword>
<dbReference type="Gene3D" id="3.50.50.60">
    <property type="entry name" value="FAD/NAD(P)-binding domain"/>
    <property type="match status" value="2"/>
</dbReference>
<protein>
    <submittedName>
        <fullName evidence="7">Putidaredoxin reductase CamA</fullName>
        <ecNumber evidence="7">1.18.1.5</ecNumber>
    </submittedName>
</protein>
<dbReference type="InterPro" id="IPR036188">
    <property type="entry name" value="FAD/NAD-bd_sf"/>
</dbReference>
<keyword evidence="3" id="KW-0274">FAD</keyword>